<evidence type="ECO:0000313" key="2">
    <source>
        <dbReference type="Proteomes" id="UP000000305"/>
    </source>
</evidence>
<name>E9HPH7_DAPPU</name>
<dbReference type="InParanoid" id="E9HPH7"/>
<evidence type="ECO:0000313" key="1">
    <source>
        <dbReference type="EMBL" id="EFX66353.1"/>
    </source>
</evidence>
<gene>
    <name evidence="1" type="ORF">DAPPUDRAFT_332275</name>
</gene>
<proteinExistence type="predicted"/>
<dbReference type="PhylomeDB" id="E9HPH7"/>
<reference evidence="1 2" key="1">
    <citation type="journal article" date="2011" name="Science">
        <title>The ecoresponsive genome of Daphnia pulex.</title>
        <authorList>
            <person name="Colbourne J.K."/>
            <person name="Pfrender M.E."/>
            <person name="Gilbert D."/>
            <person name="Thomas W.K."/>
            <person name="Tucker A."/>
            <person name="Oakley T.H."/>
            <person name="Tokishita S."/>
            <person name="Aerts A."/>
            <person name="Arnold G.J."/>
            <person name="Basu M.K."/>
            <person name="Bauer D.J."/>
            <person name="Caceres C.E."/>
            <person name="Carmel L."/>
            <person name="Casola C."/>
            <person name="Choi J.H."/>
            <person name="Detter J.C."/>
            <person name="Dong Q."/>
            <person name="Dusheyko S."/>
            <person name="Eads B.D."/>
            <person name="Frohlich T."/>
            <person name="Geiler-Samerotte K.A."/>
            <person name="Gerlach D."/>
            <person name="Hatcher P."/>
            <person name="Jogdeo S."/>
            <person name="Krijgsveld J."/>
            <person name="Kriventseva E.V."/>
            <person name="Kultz D."/>
            <person name="Laforsch C."/>
            <person name="Lindquist E."/>
            <person name="Lopez J."/>
            <person name="Manak J.R."/>
            <person name="Muller J."/>
            <person name="Pangilinan J."/>
            <person name="Patwardhan R.P."/>
            <person name="Pitluck S."/>
            <person name="Pritham E.J."/>
            <person name="Rechtsteiner A."/>
            <person name="Rho M."/>
            <person name="Rogozin I.B."/>
            <person name="Sakarya O."/>
            <person name="Salamov A."/>
            <person name="Schaack S."/>
            <person name="Shapiro H."/>
            <person name="Shiga Y."/>
            <person name="Skalitzky C."/>
            <person name="Smith Z."/>
            <person name="Souvorov A."/>
            <person name="Sung W."/>
            <person name="Tang Z."/>
            <person name="Tsuchiya D."/>
            <person name="Tu H."/>
            <person name="Vos H."/>
            <person name="Wang M."/>
            <person name="Wolf Y.I."/>
            <person name="Yamagata H."/>
            <person name="Yamada T."/>
            <person name="Ye Y."/>
            <person name="Shaw J.R."/>
            <person name="Andrews J."/>
            <person name="Crease T.J."/>
            <person name="Tang H."/>
            <person name="Lucas S.M."/>
            <person name="Robertson H.M."/>
            <person name="Bork P."/>
            <person name="Koonin E.V."/>
            <person name="Zdobnov E.M."/>
            <person name="Grigoriev I.V."/>
            <person name="Lynch M."/>
            <person name="Boore J.L."/>
        </authorList>
    </citation>
    <scope>NUCLEOTIDE SEQUENCE [LARGE SCALE GENOMIC DNA]</scope>
</reference>
<accession>E9HPH7</accession>
<dbReference type="AlphaFoldDB" id="E9HPH7"/>
<dbReference type="Proteomes" id="UP000000305">
    <property type="component" value="Unassembled WGS sequence"/>
</dbReference>
<protein>
    <submittedName>
        <fullName evidence="1">Uncharacterized protein</fullName>
    </submittedName>
</protein>
<dbReference type="HOGENOM" id="CLU_1697304_0_0_1"/>
<keyword evidence="2" id="KW-1185">Reference proteome</keyword>
<dbReference type="KEGG" id="dpx:DAPPUDRAFT_332275"/>
<sequence length="155" mass="18112">MVLNRREIRLSRWVRGESLHAVRVRVAFSDTLRKANFFFQVTCHREVQAGLHHLYSSSYSKNSSHEYRFNCMVIYNGWRFAERGVVRCLGWGPDRETLLNISAQIVIDEGPRHQFKQRKDPKTTLPIIPHPPSPDIVTDQKAEIQRLQMLLDEAV</sequence>
<organism evidence="1 2">
    <name type="scientific">Daphnia pulex</name>
    <name type="common">Water flea</name>
    <dbReference type="NCBI Taxonomy" id="6669"/>
    <lineage>
        <taxon>Eukaryota</taxon>
        <taxon>Metazoa</taxon>
        <taxon>Ecdysozoa</taxon>
        <taxon>Arthropoda</taxon>
        <taxon>Crustacea</taxon>
        <taxon>Branchiopoda</taxon>
        <taxon>Diplostraca</taxon>
        <taxon>Cladocera</taxon>
        <taxon>Anomopoda</taxon>
        <taxon>Daphniidae</taxon>
        <taxon>Daphnia</taxon>
    </lineage>
</organism>
<dbReference type="EMBL" id="GL732706">
    <property type="protein sequence ID" value="EFX66353.1"/>
    <property type="molecule type" value="Genomic_DNA"/>
</dbReference>